<accession>A0ABT2AEJ7</accession>
<organism evidence="2 3">
    <name type="scientific">Massilia norwichensis</name>
    <dbReference type="NCBI Taxonomy" id="1442366"/>
    <lineage>
        <taxon>Bacteria</taxon>
        <taxon>Pseudomonadati</taxon>
        <taxon>Pseudomonadota</taxon>
        <taxon>Betaproteobacteria</taxon>
        <taxon>Burkholderiales</taxon>
        <taxon>Oxalobacteraceae</taxon>
        <taxon>Telluria group</taxon>
        <taxon>Massilia</taxon>
    </lineage>
</organism>
<feature type="region of interest" description="Disordered" evidence="1">
    <location>
        <begin position="198"/>
        <end position="230"/>
    </location>
</feature>
<feature type="compositionally biased region" description="Gly residues" evidence="1">
    <location>
        <begin position="201"/>
        <end position="216"/>
    </location>
</feature>
<reference evidence="2 3" key="1">
    <citation type="submission" date="2022-08" db="EMBL/GenBank/DDBJ databases">
        <title>Reclassification of Massilia species as members of the genera Telluria, Duganella, Pseudoduganella, Mokoshia gen. nov. and Zemynaea gen. nov. using orthogonal and non-orthogonal genome-based approaches.</title>
        <authorList>
            <person name="Bowman J.P."/>
        </authorList>
    </citation>
    <scope>NUCLEOTIDE SEQUENCE [LARGE SCALE GENOMIC DNA]</scope>
    <source>
        <strain evidence="2 3">LMG 28164</strain>
    </source>
</reference>
<evidence type="ECO:0000313" key="2">
    <source>
        <dbReference type="EMBL" id="MCS0592185.1"/>
    </source>
</evidence>
<feature type="region of interest" description="Disordered" evidence="1">
    <location>
        <begin position="84"/>
        <end position="117"/>
    </location>
</feature>
<keyword evidence="3" id="KW-1185">Reference proteome</keyword>
<name>A0ABT2AEJ7_9BURK</name>
<gene>
    <name evidence="2" type="ORF">NX782_23650</name>
</gene>
<sequence>MPYETSRLDGSSVAVLWRRYPWLAASVLTHVLLGLALYTSGPVRVELKRDDKLRTQVNHALQQTSRREMQRQLRTMEEIKEALEQSAGAAPARQERKPAADAAARKESRDPAEQARRLAAAIETVQQKIRAAEMARVLRIPEQEALKRVRAEEARRPKPPVPKNRPPEAVVAQLAAQAKAALAQRRAQLLAQQQGVKLNMGRGGGGGEGRHGGGPPGNAHHAAKNGGGISGGAAQDSAALGGRLNALSSDLGLGNPLALSGSTLDMSSAGFSDQRSYGSFLAPPPVDQATLRTGAGRTLGAGGPYANRIFLDTWYVIGPFGAHGRGSIDEVYPPERGLDLDAVYYGMNDQLVRWNWQQELHYPFVPRPRAENAVYYAYTEVTLERDMDMWVAIGADDDSKMWFNERLVWISGMDNDKPWYRRPFYSMHAELAQRNLTEGQRKLHFHKGRNTILFKLYNGMNLMFFSVVLSPAD</sequence>
<feature type="compositionally biased region" description="Basic and acidic residues" evidence="1">
    <location>
        <begin position="93"/>
        <end position="116"/>
    </location>
</feature>
<comment type="caution">
    <text evidence="2">The sequence shown here is derived from an EMBL/GenBank/DDBJ whole genome shotgun (WGS) entry which is preliminary data.</text>
</comment>
<evidence type="ECO:0000313" key="3">
    <source>
        <dbReference type="Proteomes" id="UP001205560"/>
    </source>
</evidence>
<evidence type="ECO:0000256" key="1">
    <source>
        <dbReference type="SAM" id="MobiDB-lite"/>
    </source>
</evidence>
<dbReference type="EMBL" id="JANUGX010000038">
    <property type="protein sequence ID" value="MCS0592185.1"/>
    <property type="molecule type" value="Genomic_DNA"/>
</dbReference>
<dbReference type="Proteomes" id="UP001205560">
    <property type="component" value="Unassembled WGS sequence"/>
</dbReference>
<protein>
    <submittedName>
        <fullName evidence="2">Uncharacterized protein</fullName>
    </submittedName>
</protein>
<proteinExistence type="predicted"/>
<dbReference type="RefSeq" id="WP_258847954.1">
    <property type="nucleotide sequence ID" value="NZ_JANUGX010000038.1"/>
</dbReference>